<dbReference type="AlphaFoldDB" id="A0A238H3U1"/>
<accession>A0A238H3U1</accession>
<evidence type="ECO:0000313" key="1">
    <source>
        <dbReference type="EMBL" id="SMF99795.1"/>
    </source>
</evidence>
<reference evidence="1 2" key="1">
    <citation type="submission" date="2017-04" db="EMBL/GenBank/DDBJ databases">
        <authorList>
            <person name="Afonso C.L."/>
            <person name="Miller P.J."/>
            <person name="Scott M.A."/>
            <person name="Spackman E."/>
            <person name="Goraichik I."/>
            <person name="Dimitrov K.M."/>
            <person name="Suarez D.L."/>
            <person name="Swayne D.E."/>
        </authorList>
    </citation>
    <scope>NUCLEOTIDE SEQUENCE [LARGE SCALE GENOMIC DNA]</scope>
    <source>
        <strain evidence="1">LMG 28154</strain>
    </source>
</reference>
<proteinExistence type="predicted"/>
<name>A0A238H3U1_9BURK</name>
<dbReference type="Proteomes" id="UP000198460">
    <property type="component" value="Unassembled WGS sequence"/>
</dbReference>
<organism evidence="1 2">
    <name type="scientific">Burkholderia singularis</name>
    <dbReference type="NCBI Taxonomy" id="1503053"/>
    <lineage>
        <taxon>Bacteria</taxon>
        <taxon>Pseudomonadati</taxon>
        <taxon>Pseudomonadota</taxon>
        <taxon>Betaproteobacteria</taxon>
        <taxon>Burkholderiales</taxon>
        <taxon>Burkholderiaceae</taxon>
        <taxon>Burkholderia</taxon>
        <taxon>pseudomallei group</taxon>
    </lineage>
</organism>
<sequence>MRLSSGPVGAGALDARQRLRAVRTVAPPKRKTKIEGDDRWPISTT</sequence>
<evidence type="ECO:0000313" key="2">
    <source>
        <dbReference type="Proteomes" id="UP000198460"/>
    </source>
</evidence>
<dbReference type="EMBL" id="FXAN01000044">
    <property type="protein sequence ID" value="SMF99795.1"/>
    <property type="molecule type" value="Genomic_DNA"/>
</dbReference>
<protein>
    <submittedName>
        <fullName evidence="1">Uncharacterized protein</fullName>
    </submittedName>
</protein>
<gene>
    <name evidence="1" type="ORF">BSIN_2981</name>
</gene>